<accession>A0A9P3UQ35</accession>
<dbReference type="AlphaFoldDB" id="A0A9P3UQ35"/>
<keyword evidence="1" id="KW-1133">Transmembrane helix</keyword>
<feature type="transmembrane region" description="Helical" evidence="1">
    <location>
        <begin position="118"/>
        <end position="138"/>
    </location>
</feature>
<keyword evidence="3" id="KW-1185">Reference proteome</keyword>
<evidence type="ECO:0000256" key="1">
    <source>
        <dbReference type="SAM" id="Phobius"/>
    </source>
</evidence>
<keyword evidence="1" id="KW-0472">Membrane</keyword>
<feature type="transmembrane region" description="Helical" evidence="1">
    <location>
        <begin position="203"/>
        <end position="222"/>
    </location>
</feature>
<dbReference type="OrthoDB" id="3197626at2759"/>
<proteinExistence type="predicted"/>
<feature type="transmembrane region" description="Helical" evidence="1">
    <location>
        <begin position="55"/>
        <end position="74"/>
    </location>
</feature>
<sequence length="323" mass="36186">MVNWSSPEVIAANAVSFDKFVHVLLGVYIWEWFTSLNFDLTFVTGERKFKWPMFFYFYGRYAMLGGLIGFVIVLDSTKEIACQAAYTTLQVLGNTALGVASINLAIRTSAVWGKKNYVRIPMLVLLLGQFGIILRSVFNAESVWVEGMGCVTSNVQSKVFAAMYIYTMAFDFLILLLTAYKLWFANRSQHRSRIVRLLFQDGLVYFVVAFVGNLIAVIFSLLDLNPVMNLIADIPATTFATIVSGRVVRRLSDYLHGGPEVYTTSSRTRATTANTPATTKGVRVEMTTFTDNPDPQVPVRDNKVPEDVEAGMLVGQDYKHHAY</sequence>
<dbReference type="EMBL" id="BRPK01000006">
    <property type="protein sequence ID" value="GLB38846.1"/>
    <property type="molecule type" value="Genomic_DNA"/>
</dbReference>
<dbReference type="Proteomes" id="UP001063166">
    <property type="component" value="Unassembled WGS sequence"/>
</dbReference>
<evidence type="ECO:0000313" key="3">
    <source>
        <dbReference type="Proteomes" id="UP001063166"/>
    </source>
</evidence>
<keyword evidence="1" id="KW-0812">Transmembrane</keyword>
<gene>
    <name evidence="2" type="ORF">LshimejAT787_0600080</name>
</gene>
<reference evidence="2" key="1">
    <citation type="submission" date="2022-07" db="EMBL/GenBank/DDBJ databases">
        <title>The genome of Lyophyllum shimeji provides insight into the initial evolution of ectomycorrhizal fungal genome.</title>
        <authorList>
            <person name="Kobayashi Y."/>
            <person name="Shibata T."/>
            <person name="Hirakawa H."/>
            <person name="Shigenobu S."/>
            <person name="Nishiyama T."/>
            <person name="Yamada A."/>
            <person name="Hasebe M."/>
            <person name="Kawaguchi M."/>
        </authorList>
    </citation>
    <scope>NUCLEOTIDE SEQUENCE</scope>
    <source>
        <strain evidence="2">AT787</strain>
    </source>
</reference>
<feature type="transmembrane region" description="Helical" evidence="1">
    <location>
        <begin position="20"/>
        <end position="43"/>
    </location>
</feature>
<name>A0A9P3UQ35_LYOSH</name>
<comment type="caution">
    <text evidence="2">The sequence shown here is derived from an EMBL/GenBank/DDBJ whole genome shotgun (WGS) entry which is preliminary data.</text>
</comment>
<organism evidence="2 3">
    <name type="scientific">Lyophyllum shimeji</name>
    <name type="common">Hon-shimeji</name>
    <name type="synonym">Tricholoma shimeji</name>
    <dbReference type="NCBI Taxonomy" id="47721"/>
    <lineage>
        <taxon>Eukaryota</taxon>
        <taxon>Fungi</taxon>
        <taxon>Dikarya</taxon>
        <taxon>Basidiomycota</taxon>
        <taxon>Agaricomycotina</taxon>
        <taxon>Agaricomycetes</taxon>
        <taxon>Agaricomycetidae</taxon>
        <taxon>Agaricales</taxon>
        <taxon>Tricholomatineae</taxon>
        <taxon>Lyophyllaceae</taxon>
        <taxon>Lyophyllum</taxon>
    </lineage>
</organism>
<feature type="transmembrane region" description="Helical" evidence="1">
    <location>
        <begin position="163"/>
        <end position="183"/>
    </location>
</feature>
<evidence type="ECO:0000313" key="2">
    <source>
        <dbReference type="EMBL" id="GLB38846.1"/>
    </source>
</evidence>
<protein>
    <submittedName>
        <fullName evidence="2">Uncharacterized protein</fullName>
    </submittedName>
</protein>